<proteinExistence type="predicted"/>
<evidence type="ECO:0000259" key="1">
    <source>
        <dbReference type="Pfam" id="PF13173"/>
    </source>
</evidence>
<feature type="domain" description="DUF4143" evidence="2">
    <location>
        <begin position="230"/>
        <end position="367"/>
    </location>
</feature>
<dbReference type="EMBL" id="AP024597">
    <property type="protein sequence ID" value="BCU69829.1"/>
    <property type="molecule type" value="Genomic_DNA"/>
</dbReference>
<dbReference type="Proteomes" id="UP000825123">
    <property type="component" value="Chromosome"/>
</dbReference>
<dbReference type="RefSeq" id="WP_221289858.1">
    <property type="nucleotide sequence ID" value="NZ_AP024597.1"/>
</dbReference>
<accession>A0A8D5U5S9</accession>
<dbReference type="KEGG" id="csty:KN1_11260"/>
<evidence type="ECO:0000313" key="3">
    <source>
        <dbReference type="EMBL" id="BCU69829.1"/>
    </source>
</evidence>
<sequence length="428" mass="49148">MDREKLVQTLADWNFWYRQQFTGVPREYTEEVVKVLEGGLVCDIIGVKRSGKSTIINQAVRKLVEEKGVDPLLTLIVNFEDPRLSEIDSGEKLFELFNTYKEEAGIKGKPYVFLDEVQRVKGWEGFVRSLIDRKEAFIAVSGSTSRVNKGRVKEVLAGRHVSVEVTPLSFKEFLDFKGVKVERPIDLLAKGSEMRSLFSEYLKYGGFPLVVNSNIKESIILQLYDDIISKDVIEDCGIVKADKLRALALFYVSNIGNRISFRRVSRSLQIPLRTVERFTSCIENSMLIHFVKPLSPSLSEMVRGERKVYSVDTGLSNVVGYRLNQNLGSLLENMVYLELKRRYGSGSIYYYRGKNEVDFVIVRDNEVTEAYQVTYTLNDERELKGLKEVLRKKKVDAYVLTFDDKEREEDGVRVLKAWRWALGYTGNE</sequence>
<protein>
    <submittedName>
        <fullName evidence="3">ATPase AAA</fullName>
    </submittedName>
</protein>
<dbReference type="InterPro" id="IPR025420">
    <property type="entry name" value="DUF4143"/>
</dbReference>
<dbReference type="InterPro" id="IPR041682">
    <property type="entry name" value="AAA_14"/>
</dbReference>
<dbReference type="PANTHER" id="PTHR33295">
    <property type="entry name" value="ATPASE"/>
    <property type="match status" value="1"/>
</dbReference>
<organism evidence="3 4">
    <name type="scientific">Stygiolobus caldivivus</name>
    <dbReference type="NCBI Taxonomy" id="2824673"/>
    <lineage>
        <taxon>Archaea</taxon>
        <taxon>Thermoproteota</taxon>
        <taxon>Thermoprotei</taxon>
        <taxon>Sulfolobales</taxon>
        <taxon>Sulfolobaceae</taxon>
        <taxon>Stygiolobus</taxon>
    </lineage>
</organism>
<reference evidence="3 4" key="1">
    <citation type="submission" date="2021-04" db="EMBL/GenBank/DDBJ databases">
        <title>Complete genome sequence of Stygiolobus sp. KN-1.</title>
        <authorList>
            <person name="Nakamura K."/>
            <person name="Sakai H."/>
            <person name="Kurosawa N."/>
        </authorList>
    </citation>
    <scope>NUCLEOTIDE SEQUENCE [LARGE SCALE GENOMIC DNA]</scope>
    <source>
        <strain evidence="3 4">KN-1</strain>
    </source>
</reference>
<dbReference type="Pfam" id="PF13635">
    <property type="entry name" value="DUF4143"/>
    <property type="match status" value="1"/>
</dbReference>
<dbReference type="Pfam" id="PF13173">
    <property type="entry name" value="AAA_14"/>
    <property type="match status" value="1"/>
</dbReference>
<dbReference type="GeneID" id="66162862"/>
<gene>
    <name evidence="3" type="ORF">KN1_11260</name>
</gene>
<feature type="domain" description="AAA" evidence="1">
    <location>
        <begin position="44"/>
        <end position="174"/>
    </location>
</feature>
<name>A0A8D5U5S9_9CREN</name>
<dbReference type="SUPFAM" id="SSF52540">
    <property type="entry name" value="P-loop containing nucleoside triphosphate hydrolases"/>
    <property type="match status" value="1"/>
</dbReference>
<dbReference type="InterPro" id="IPR027417">
    <property type="entry name" value="P-loop_NTPase"/>
</dbReference>
<dbReference type="AlphaFoldDB" id="A0A8D5U5S9"/>
<evidence type="ECO:0000313" key="4">
    <source>
        <dbReference type="Proteomes" id="UP000825123"/>
    </source>
</evidence>
<keyword evidence="4" id="KW-1185">Reference proteome</keyword>
<evidence type="ECO:0000259" key="2">
    <source>
        <dbReference type="Pfam" id="PF13635"/>
    </source>
</evidence>
<dbReference type="PANTHER" id="PTHR33295:SF19">
    <property type="entry name" value="ARCHAEAL ATPASE"/>
    <property type="match status" value="1"/>
</dbReference>